<name>A0ABR1SPR0_9PEZI</name>
<keyword evidence="1" id="KW-0472">Membrane</keyword>
<sequence length="210" mass="23825">MAVEVTLVGLSAHNTTNGQDSPIFHGLYRIQDVRTRIAELEVEAHAHISPDIGCWQTPMDGDWVHDRVCPYDEPGRECPYEVRHEASRDLARLKRRRILKPLFEHPDLANNGTNMDNNEPSFTESDILRWSSQSYPTRLEEILFPGLLVQEDWLVAQPKTTLPLMAITALVISVVLAWVAYRDWAVAWQVGGCFLALGALVCTWTYQVVD</sequence>
<dbReference type="EMBL" id="JAQQWK010000008">
    <property type="protein sequence ID" value="KAK8036326.1"/>
    <property type="molecule type" value="Genomic_DNA"/>
</dbReference>
<evidence type="ECO:0000313" key="3">
    <source>
        <dbReference type="Proteomes" id="UP001444661"/>
    </source>
</evidence>
<keyword evidence="1" id="KW-1133">Transmembrane helix</keyword>
<gene>
    <name evidence="2" type="ORF">PG993_008940</name>
</gene>
<protein>
    <submittedName>
        <fullName evidence="2">Uncharacterized protein</fullName>
    </submittedName>
</protein>
<feature type="transmembrane region" description="Helical" evidence="1">
    <location>
        <begin position="162"/>
        <end position="181"/>
    </location>
</feature>
<keyword evidence="3" id="KW-1185">Reference proteome</keyword>
<proteinExistence type="predicted"/>
<comment type="caution">
    <text evidence="2">The sequence shown here is derived from an EMBL/GenBank/DDBJ whole genome shotgun (WGS) entry which is preliminary data.</text>
</comment>
<evidence type="ECO:0000256" key="1">
    <source>
        <dbReference type="SAM" id="Phobius"/>
    </source>
</evidence>
<organism evidence="2 3">
    <name type="scientific">Apiospora rasikravindrae</name>
    <dbReference type="NCBI Taxonomy" id="990691"/>
    <lineage>
        <taxon>Eukaryota</taxon>
        <taxon>Fungi</taxon>
        <taxon>Dikarya</taxon>
        <taxon>Ascomycota</taxon>
        <taxon>Pezizomycotina</taxon>
        <taxon>Sordariomycetes</taxon>
        <taxon>Xylariomycetidae</taxon>
        <taxon>Amphisphaeriales</taxon>
        <taxon>Apiosporaceae</taxon>
        <taxon>Apiospora</taxon>
    </lineage>
</organism>
<accession>A0ABR1SPR0</accession>
<dbReference type="Proteomes" id="UP001444661">
    <property type="component" value="Unassembled WGS sequence"/>
</dbReference>
<reference evidence="2 3" key="1">
    <citation type="submission" date="2023-01" db="EMBL/GenBank/DDBJ databases">
        <title>Analysis of 21 Apiospora genomes using comparative genomics revels a genus with tremendous synthesis potential of carbohydrate active enzymes and secondary metabolites.</title>
        <authorList>
            <person name="Sorensen T."/>
        </authorList>
    </citation>
    <scope>NUCLEOTIDE SEQUENCE [LARGE SCALE GENOMIC DNA]</scope>
    <source>
        <strain evidence="2 3">CBS 33761</strain>
    </source>
</reference>
<evidence type="ECO:0000313" key="2">
    <source>
        <dbReference type="EMBL" id="KAK8036326.1"/>
    </source>
</evidence>
<keyword evidence="1" id="KW-0812">Transmembrane</keyword>
<feature type="transmembrane region" description="Helical" evidence="1">
    <location>
        <begin position="187"/>
        <end position="209"/>
    </location>
</feature>